<dbReference type="PRINTS" id="PR00111">
    <property type="entry name" value="ABHYDROLASE"/>
</dbReference>
<dbReference type="InterPro" id="IPR029058">
    <property type="entry name" value="AB_hydrolase_fold"/>
</dbReference>
<proteinExistence type="predicted"/>
<evidence type="ECO:0000259" key="1">
    <source>
        <dbReference type="Pfam" id="PF12697"/>
    </source>
</evidence>
<dbReference type="PANTHER" id="PTHR43689">
    <property type="entry name" value="HYDROLASE"/>
    <property type="match status" value="1"/>
</dbReference>
<evidence type="ECO:0000313" key="3">
    <source>
        <dbReference type="Proteomes" id="UP001549076"/>
    </source>
</evidence>
<dbReference type="Pfam" id="PF12697">
    <property type="entry name" value="Abhydrolase_6"/>
    <property type="match status" value="1"/>
</dbReference>
<keyword evidence="3" id="KW-1185">Reference proteome</keyword>
<protein>
    <submittedName>
        <fullName evidence="2">Pimeloyl-ACP methyl ester carboxylesterase</fullName>
    </submittedName>
</protein>
<dbReference type="EMBL" id="JBEPML010000009">
    <property type="protein sequence ID" value="MET3792609.1"/>
    <property type="molecule type" value="Genomic_DNA"/>
</dbReference>
<reference evidence="2 3" key="1">
    <citation type="submission" date="2024-06" db="EMBL/GenBank/DDBJ databases">
        <title>Genomic Encyclopedia of Type Strains, Phase IV (KMG-IV): sequencing the most valuable type-strain genomes for metagenomic binning, comparative biology and taxonomic classification.</title>
        <authorList>
            <person name="Goeker M."/>
        </authorList>
    </citation>
    <scope>NUCLEOTIDE SEQUENCE [LARGE SCALE GENOMIC DNA]</scope>
    <source>
        <strain evidence="2 3">DSM 27865</strain>
    </source>
</reference>
<evidence type="ECO:0000313" key="2">
    <source>
        <dbReference type="EMBL" id="MET3792609.1"/>
    </source>
</evidence>
<organism evidence="2 3">
    <name type="scientific">Aquamicrobium terrae</name>
    <dbReference type="NCBI Taxonomy" id="1324945"/>
    <lineage>
        <taxon>Bacteria</taxon>
        <taxon>Pseudomonadati</taxon>
        <taxon>Pseudomonadota</taxon>
        <taxon>Alphaproteobacteria</taxon>
        <taxon>Hyphomicrobiales</taxon>
        <taxon>Phyllobacteriaceae</taxon>
        <taxon>Aquamicrobium</taxon>
    </lineage>
</organism>
<sequence>MAPFRQKVIRCMFGVGERLAPGVTGRAAFALFCRTPDPRKLTPGERKAVQSAADFMEGARRHCLTTRHGRVTAHEFRPEPSRRKPGTVLVLHGWRSRTEYMRFLIAGYRDAGYRVVSLDLPGHGQSGGRKLTMVNAVEAASAVGDWFGPFEAVVGHSFGGAVAVNAAAGAIAGIAPLQTKRLVLIAAPSSLPMVFEGYSRMLNVGPRSQDIMADRVRQISGRPLGDFLGDRQLAGLPLPTLVIHAPDDREVSAEQARAYGRAGPHVEVHWAEGLGHRRILADKTVVGRAVDFVTRDRQVRMLLH</sequence>
<dbReference type="Proteomes" id="UP001549076">
    <property type="component" value="Unassembled WGS sequence"/>
</dbReference>
<comment type="caution">
    <text evidence="2">The sequence shown here is derived from an EMBL/GenBank/DDBJ whole genome shotgun (WGS) entry which is preliminary data.</text>
</comment>
<dbReference type="RefSeq" id="WP_354195769.1">
    <property type="nucleotide sequence ID" value="NZ_JBEPML010000009.1"/>
</dbReference>
<dbReference type="PANTHER" id="PTHR43689:SF8">
    <property type="entry name" value="ALPHA_BETA-HYDROLASES SUPERFAMILY PROTEIN"/>
    <property type="match status" value="1"/>
</dbReference>
<gene>
    <name evidence="2" type="ORF">ABID37_002827</name>
</gene>
<dbReference type="Gene3D" id="3.40.50.1820">
    <property type="entry name" value="alpha/beta hydrolase"/>
    <property type="match status" value="1"/>
</dbReference>
<dbReference type="InterPro" id="IPR000073">
    <property type="entry name" value="AB_hydrolase_1"/>
</dbReference>
<feature type="domain" description="AB hydrolase-1" evidence="1">
    <location>
        <begin position="88"/>
        <end position="280"/>
    </location>
</feature>
<accession>A0ABV2N0M1</accession>
<dbReference type="SUPFAM" id="SSF53474">
    <property type="entry name" value="alpha/beta-Hydrolases"/>
    <property type="match status" value="1"/>
</dbReference>
<name>A0ABV2N0M1_9HYPH</name>